<name>A0A2T2P581_CORCC</name>
<keyword evidence="3" id="KW-1185">Reference proteome</keyword>
<proteinExistence type="predicted"/>
<protein>
    <submittedName>
        <fullName evidence="2">Uncharacterized protein</fullName>
    </submittedName>
</protein>
<reference evidence="2 3" key="1">
    <citation type="journal article" date="2018" name="Front. Microbiol.">
        <title>Genome-Wide Analysis of Corynespora cassiicola Leaf Fall Disease Putative Effectors.</title>
        <authorList>
            <person name="Lopez D."/>
            <person name="Ribeiro S."/>
            <person name="Label P."/>
            <person name="Fumanal B."/>
            <person name="Venisse J.S."/>
            <person name="Kohler A."/>
            <person name="de Oliveira R.R."/>
            <person name="Labutti K."/>
            <person name="Lipzen A."/>
            <person name="Lail K."/>
            <person name="Bauer D."/>
            <person name="Ohm R.A."/>
            <person name="Barry K.W."/>
            <person name="Spatafora J."/>
            <person name="Grigoriev I.V."/>
            <person name="Martin F.M."/>
            <person name="Pujade-Renaud V."/>
        </authorList>
    </citation>
    <scope>NUCLEOTIDE SEQUENCE [LARGE SCALE GENOMIC DNA]</scope>
    <source>
        <strain evidence="2 3">Philippines</strain>
    </source>
</reference>
<sequence length="362" mass="41615">MPRVNSVKKDICKAGQDIRLWLKRSGTPKNKKSTGGVQQHNKDDKVLAKTEEAELAPTQMEEESQAKRKEVAQPSKRLKKQLTCKNRLAGKTCPCADQGLWEAYHLSHAETVLESDIVPCQTKGCRHGCIVECIFNFLDIRYLEKSKPNTCKPTYCCYEKDECENYQVLVAEDLPRQIEFEQHIEKREEHVRRHIARNENITMEHIGKDWALYSSEYLRLVLEDCGEQHEMIPHCEESYGGVGLLTLKFDDDNYSVISGDYNSADFIEFGRHQLLVGASIEPAEPWVTMSRVRSGLYGVDIQLLGDGWMKLYIPRSQLGLRGRPDEQVLFYGCGDYGQVTWVRKKEEMLETKKTGKYVQLED</sequence>
<evidence type="ECO:0000313" key="2">
    <source>
        <dbReference type="EMBL" id="PSN72656.1"/>
    </source>
</evidence>
<feature type="region of interest" description="Disordered" evidence="1">
    <location>
        <begin position="23"/>
        <end position="74"/>
    </location>
</feature>
<accession>A0A2T2P581</accession>
<gene>
    <name evidence="2" type="ORF">BS50DRAFT_570104</name>
</gene>
<evidence type="ECO:0000313" key="3">
    <source>
        <dbReference type="Proteomes" id="UP000240883"/>
    </source>
</evidence>
<dbReference type="AlphaFoldDB" id="A0A2T2P581"/>
<evidence type="ECO:0000256" key="1">
    <source>
        <dbReference type="SAM" id="MobiDB-lite"/>
    </source>
</evidence>
<feature type="compositionally biased region" description="Basic and acidic residues" evidence="1">
    <location>
        <begin position="40"/>
        <end position="52"/>
    </location>
</feature>
<dbReference type="Proteomes" id="UP000240883">
    <property type="component" value="Unassembled WGS sequence"/>
</dbReference>
<organism evidence="2 3">
    <name type="scientific">Corynespora cassiicola Philippines</name>
    <dbReference type="NCBI Taxonomy" id="1448308"/>
    <lineage>
        <taxon>Eukaryota</taxon>
        <taxon>Fungi</taxon>
        <taxon>Dikarya</taxon>
        <taxon>Ascomycota</taxon>
        <taxon>Pezizomycotina</taxon>
        <taxon>Dothideomycetes</taxon>
        <taxon>Pleosporomycetidae</taxon>
        <taxon>Pleosporales</taxon>
        <taxon>Corynesporascaceae</taxon>
        <taxon>Corynespora</taxon>
    </lineage>
</organism>
<dbReference type="EMBL" id="KZ678130">
    <property type="protein sequence ID" value="PSN72656.1"/>
    <property type="molecule type" value="Genomic_DNA"/>
</dbReference>